<dbReference type="PANTHER" id="PTHR47942:SF63">
    <property type="entry name" value="PENTATRICOPEPTIDE REPEAT-CONTAINING PROTEIN"/>
    <property type="match status" value="1"/>
</dbReference>
<dbReference type="Gene3D" id="1.25.40.10">
    <property type="entry name" value="Tetratricopeptide repeat domain"/>
    <property type="match status" value="3"/>
</dbReference>
<feature type="repeat" description="PPR" evidence="2">
    <location>
        <begin position="583"/>
        <end position="617"/>
    </location>
</feature>
<dbReference type="InterPro" id="IPR051222">
    <property type="entry name" value="PPR/CCM1_RNA-binding"/>
</dbReference>
<dbReference type="AlphaFoldDB" id="D3BPK2"/>
<evidence type="ECO:0000256" key="1">
    <source>
        <dbReference type="ARBA" id="ARBA00022737"/>
    </source>
</evidence>
<dbReference type="PROSITE" id="PS51375">
    <property type="entry name" value="PPR"/>
    <property type="match status" value="5"/>
</dbReference>
<feature type="compositionally biased region" description="Low complexity" evidence="3">
    <location>
        <begin position="116"/>
        <end position="146"/>
    </location>
</feature>
<comment type="caution">
    <text evidence="4">The sequence shown here is derived from an EMBL/GenBank/DDBJ whole genome shotgun (WGS) entry which is preliminary data.</text>
</comment>
<dbReference type="Proteomes" id="UP000001396">
    <property type="component" value="Unassembled WGS sequence"/>
</dbReference>
<dbReference type="InterPro" id="IPR002885">
    <property type="entry name" value="PPR_rpt"/>
</dbReference>
<reference evidence="4 5" key="1">
    <citation type="journal article" date="2011" name="Genome Res.">
        <title>Phylogeny-wide analysis of social amoeba genomes highlights ancient origins for complex intercellular communication.</title>
        <authorList>
            <person name="Heidel A.J."/>
            <person name="Lawal H.M."/>
            <person name="Felder M."/>
            <person name="Schilde C."/>
            <person name="Helps N.R."/>
            <person name="Tunggal B."/>
            <person name="Rivero F."/>
            <person name="John U."/>
            <person name="Schleicher M."/>
            <person name="Eichinger L."/>
            <person name="Platzer M."/>
            <person name="Noegel A.A."/>
            <person name="Schaap P."/>
            <person name="Gloeckner G."/>
        </authorList>
    </citation>
    <scope>NUCLEOTIDE SEQUENCE [LARGE SCALE GENOMIC DNA]</scope>
    <source>
        <strain evidence="5">ATCC 26659 / Pp 5 / PN500</strain>
    </source>
</reference>
<feature type="repeat" description="PPR" evidence="2">
    <location>
        <begin position="278"/>
        <end position="312"/>
    </location>
</feature>
<dbReference type="RefSeq" id="XP_020428852.1">
    <property type="nucleotide sequence ID" value="XM_020580265.1"/>
</dbReference>
<dbReference type="NCBIfam" id="TIGR00756">
    <property type="entry name" value="PPR"/>
    <property type="match status" value="5"/>
</dbReference>
<dbReference type="EMBL" id="ADBJ01000044">
    <property type="protein sequence ID" value="EFA76720.1"/>
    <property type="molecule type" value="Genomic_DNA"/>
</dbReference>
<dbReference type="PANTHER" id="PTHR47942">
    <property type="entry name" value="TETRATRICOPEPTIDE REPEAT (TPR)-LIKE SUPERFAMILY PROTEIN-RELATED"/>
    <property type="match status" value="1"/>
</dbReference>
<gene>
    <name evidence="4" type="ORF">PPL_09471</name>
</gene>
<keyword evidence="5" id="KW-1185">Reference proteome</keyword>
<keyword evidence="1" id="KW-0677">Repeat</keyword>
<accession>D3BPK2</accession>
<evidence type="ECO:0000256" key="3">
    <source>
        <dbReference type="SAM" id="MobiDB-lite"/>
    </source>
</evidence>
<organism evidence="4 5">
    <name type="scientific">Heterostelium pallidum (strain ATCC 26659 / Pp 5 / PN500)</name>
    <name type="common">Cellular slime mold</name>
    <name type="synonym">Polysphondylium pallidum</name>
    <dbReference type="NCBI Taxonomy" id="670386"/>
    <lineage>
        <taxon>Eukaryota</taxon>
        <taxon>Amoebozoa</taxon>
        <taxon>Evosea</taxon>
        <taxon>Eumycetozoa</taxon>
        <taxon>Dictyostelia</taxon>
        <taxon>Acytosteliales</taxon>
        <taxon>Acytosteliaceae</taxon>
        <taxon>Heterostelium</taxon>
    </lineage>
</organism>
<dbReference type="GeneID" id="31364946"/>
<evidence type="ECO:0000313" key="4">
    <source>
        <dbReference type="EMBL" id="EFA76720.1"/>
    </source>
</evidence>
<protein>
    <recommendedName>
        <fullName evidence="6">Pentatricopeptide repeat-containing protein</fullName>
    </recommendedName>
</protein>
<feature type="repeat" description="PPR" evidence="2">
    <location>
        <begin position="419"/>
        <end position="456"/>
    </location>
</feature>
<dbReference type="FunCoup" id="D3BPK2">
    <property type="interactions" value="805"/>
</dbReference>
<proteinExistence type="predicted"/>
<dbReference type="STRING" id="670386.D3BPK2"/>
<name>D3BPK2_HETP5</name>
<feature type="region of interest" description="Disordered" evidence="3">
    <location>
        <begin position="56"/>
        <end position="146"/>
    </location>
</feature>
<dbReference type="Pfam" id="PF13812">
    <property type="entry name" value="PPR_3"/>
    <property type="match status" value="2"/>
</dbReference>
<dbReference type="Pfam" id="PF13041">
    <property type="entry name" value="PPR_2"/>
    <property type="match status" value="2"/>
</dbReference>
<sequence>MSSAVSSLRGLSRQLLRNENSHHHRAVLPLIRQYNHNHKIYTTNQSIAIRSYSTNNSDIEKTSNPRKISFKKKSESPESPESSNNDSNELLFETSRNNNNKKSRRNNKKEEEIILNDNEYIENSNSNNNSSSSNNSNNNNLIETNNNRNKIVFQKKDSESFMVDASSIRKSNEVTLTEEEREAARLLPSTTSPLSDITKSAAYDTMMEYQKQFPILGKGKQHLYSFNTSPVPVKQYFTANELNFKNVIRYISRMGISGHPQLVLDCVDYLDKEDIVINPYIYSLILRALGIAGDVENSLKIFERLMSEGIKPTVHMFDGVINAYMNASKVDDALQILKSMEEKYSLVPDHVNYTTLIHGLVRNEKVDMAIEMFSDARTKGMDPDTVTLSVMIDACAKDDRVEKAFNYFDEFRYLNLPPTEVTFNSLISACSKRADNYYYLKAFELFQEMTLYNFQPDIITYTSLMRAAAYRGEIRVVEKLYKDILERKDLFPHKPDEHVFSLILGAYANNIRDDVNPTKFRANLKPNLERVEQIFKDAQQLMAGPITKYIIDQYLKAYAFSNKITTTEKIFNEVYAEHKVEQDIISYSIMLSLYCHTRRFEKAQKLFQDMREKGIKPDYKLYKILLFGTTKVGYANTCLKLAKEMVGFGFPPESKDMDKIVKRFAEYPEIVTQLQSLTVSSKADDSYNAKHLFYQ</sequence>
<feature type="repeat" description="PPR" evidence="2">
    <location>
        <begin position="384"/>
        <end position="418"/>
    </location>
</feature>
<feature type="repeat" description="PPR" evidence="2">
    <location>
        <begin position="349"/>
        <end position="383"/>
    </location>
</feature>
<evidence type="ECO:0000256" key="2">
    <source>
        <dbReference type="PROSITE-ProRule" id="PRU00708"/>
    </source>
</evidence>
<dbReference type="OMA" id="YIKDAWK"/>
<dbReference type="InterPro" id="IPR011990">
    <property type="entry name" value="TPR-like_helical_dom_sf"/>
</dbReference>
<dbReference type="InParanoid" id="D3BPK2"/>
<feature type="compositionally biased region" description="Low complexity" evidence="3">
    <location>
        <begin position="77"/>
        <end position="98"/>
    </location>
</feature>
<evidence type="ECO:0008006" key="6">
    <source>
        <dbReference type="Google" id="ProtNLM"/>
    </source>
</evidence>
<evidence type="ECO:0000313" key="5">
    <source>
        <dbReference type="Proteomes" id="UP000001396"/>
    </source>
</evidence>